<dbReference type="AlphaFoldDB" id="A0AB73HCG0"/>
<dbReference type="Proteomes" id="UP001194632">
    <property type="component" value="Unassembled WGS sequence"/>
</dbReference>
<feature type="transmembrane region" description="Helical" evidence="7">
    <location>
        <begin position="286"/>
        <end position="308"/>
    </location>
</feature>
<dbReference type="InterPro" id="IPR020846">
    <property type="entry name" value="MFS_dom"/>
</dbReference>
<reference evidence="9" key="1">
    <citation type="submission" date="2020-11" db="EMBL/GenBank/DDBJ databases">
        <title>Antibiotic susceptibility profiles of Pediococcus pentosaceus from various origins and their implications for the safety assessment of strains with food-technology applications.</title>
        <authorList>
            <person name="Shani N."/>
            <person name="Oberhaensli S."/>
            <person name="Arias E."/>
        </authorList>
    </citation>
    <scope>NUCLEOTIDE SEQUENCE</scope>
    <source>
        <strain evidence="9">FAM 24207</strain>
    </source>
</reference>
<accession>A0AB73HCG0</accession>
<dbReference type="GO" id="GO:0022857">
    <property type="term" value="F:transmembrane transporter activity"/>
    <property type="evidence" value="ECO:0007669"/>
    <property type="project" value="InterPro"/>
</dbReference>
<comment type="caution">
    <text evidence="9">The sequence shown here is derived from an EMBL/GenBank/DDBJ whole genome shotgun (WGS) entry which is preliminary data.</text>
</comment>
<feature type="transmembrane region" description="Helical" evidence="7">
    <location>
        <begin position="163"/>
        <end position="183"/>
    </location>
</feature>
<keyword evidence="3" id="KW-1003">Cell membrane</keyword>
<protein>
    <submittedName>
        <fullName evidence="9">MFS transporter</fullName>
    </submittedName>
</protein>
<feature type="transmembrane region" description="Helical" evidence="7">
    <location>
        <begin position="47"/>
        <end position="63"/>
    </location>
</feature>
<feature type="transmembrane region" description="Helical" evidence="7">
    <location>
        <begin position="255"/>
        <end position="274"/>
    </location>
</feature>
<dbReference type="PROSITE" id="PS50850">
    <property type="entry name" value="MFS"/>
    <property type="match status" value="1"/>
</dbReference>
<feature type="transmembrane region" description="Helical" evidence="7">
    <location>
        <begin position="98"/>
        <end position="122"/>
    </location>
</feature>
<evidence type="ECO:0000256" key="7">
    <source>
        <dbReference type="SAM" id="Phobius"/>
    </source>
</evidence>
<evidence type="ECO:0000256" key="1">
    <source>
        <dbReference type="ARBA" id="ARBA00004651"/>
    </source>
</evidence>
<evidence type="ECO:0000256" key="3">
    <source>
        <dbReference type="ARBA" id="ARBA00022475"/>
    </source>
</evidence>
<keyword evidence="6 7" id="KW-0472">Membrane</keyword>
<evidence type="ECO:0000256" key="4">
    <source>
        <dbReference type="ARBA" id="ARBA00022692"/>
    </source>
</evidence>
<dbReference type="GO" id="GO:0005886">
    <property type="term" value="C:plasma membrane"/>
    <property type="evidence" value="ECO:0007669"/>
    <property type="project" value="UniProtKB-SubCell"/>
</dbReference>
<dbReference type="Pfam" id="PF07690">
    <property type="entry name" value="MFS_1"/>
    <property type="match status" value="1"/>
</dbReference>
<feature type="transmembrane region" description="Helical" evidence="7">
    <location>
        <begin position="7"/>
        <end position="27"/>
    </location>
</feature>
<evidence type="ECO:0000313" key="10">
    <source>
        <dbReference type="Proteomes" id="UP001194632"/>
    </source>
</evidence>
<dbReference type="RefSeq" id="WP_195749172.1">
    <property type="nucleotide sequence ID" value="NZ_JADOFP010000001.1"/>
</dbReference>
<proteinExistence type="predicted"/>
<dbReference type="PANTHER" id="PTHR42718">
    <property type="entry name" value="MAJOR FACILITATOR SUPERFAMILY MULTIDRUG TRANSPORTER MFSC"/>
    <property type="match status" value="1"/>
</dbReference>
<evidence type="ECO:0000256" key="5">
    <source>
        <dbReference type="ARBA" id="ARBA00022989"/>
    </source>
</evidence>
<keyword evidence="5 7" id="KW-1133">Transmembrane helix</keyword>
<feature type="transmembrane region" description="Helical" evidence="7">
    <location>
        <begin position="218"/>
        <end position="234"/>
    </location>
</feature>
<comment type="subcellular location">
    <subcellularLocation>
        <location evidence="1">Cell membrane</location>
        <topology evidence="1">Multi-pass membrane protein</topology>
    </subcellularLocation>
</comment>
<name>A0AB73HCG0_PEDPE</name>
<dbReference type="Gene3D" id="1.20.1720.10">
    <property type="entry name" value="Multidrug resistance protein D"/>
    <property type="match status" value="1"/>
</dbReference>
<keyword evidence="4 7" id="KW-0812">Transmembrane</keyword>
<feature type="transmembrane region" description="Helical" evidence="7">
    <location>
        <begin position="392"/>
        <end position="413"/>
    </location>
</feature>
<feature type="domain" description="Major facilitator superfamily (MFS) profile" evidence="8">
    <location>
        <begin position="9"/>
        <end position="440"/>
    </location>
</feature>
<evidence type="ECO:0000259" key="8">
    <source>
        <dbReference type="PROSITE" id="PS50850"/>
    </source>
</evidence>
<feature type="transmembrane region" description="Helical" evidence="7">
    <location>
        <begin position="134"/>
        <end position="157"/>
    </location>
</feature>
<evidence type="ECO:0000313" key="9">
    <source>
        <dbReference type="EMBL" id="MBF7114172.1"/>
    </source>
</evidence>
<feature type="transmembrane region" description="Helical" evidence="7">
    <location>
        <begin position="348"/>
        <end position="371"/>
    </location>
</feature>
<dbReference type="InterPro" id="IPR011701">
    <property type="entry name" value="MFS"/>
</dbReference>
<evidence type="ECO:0000256" key="6">
    <source>
        <dbReference type="ARBA" id="ARBA00023136"/>
    </source>
</evidence>
<dbReference type="Gene3D" id="1.20.1250.20">
    <property type="entry name" value="MFS general substrate transporter like domains"/>
    <property type="match status" value="1"/>
</dbReference>
<sequence>MNKQKFGMVLPIILISYFMILLDNSIVFTSTVKIAADLSLSASELSWVTNAYALTFGGLLMIGGRSGDIFGRRNVFLIGLVIFSIGSLLVGLSTNGLMIIAMLALQGIGSAILAPTTLALLMDSYRDQMRTRAIVYYGATGGLGASIGLVVGGLIASYASWRWVFLLNVPVGILMIVLTLKYIPASKKVEGKLDWLGSILSVLGITALVYGINGASHPVPMVMTGILLLILFVWQEKLSKHPITPLKLFKDRERSSAYIARFFFLGAMISYFFLTPQAMQQVYHFTPLMAAVGFLPETLPQFIFATLVSRLNEKFTNTQILIAGTVITLAGLVFAAVVGIQAGYWWSVAIPMVIIGIGQGFTLSPLTVARVANTDRKIAGSDSGVVNMVHQIGSSVGLSIITALTANLISPVLSYDHAIIIMAVFMLISVGATLNIGLKK</sequence>
<dbReference type="InterPro" id="IPR036259">
    <property type="entry name" value="MFS_trans_sf"/>
</dbReference>
<dbReference type="CDD" id="cd17321">
    <property type="entry name" value="MFS_MMR_MDR_like"/>
    <property type="match status" value="1"/>
</dbReference>
<dbReference type="EMBL" id="JADOFP010000001">
    <property type="protein sequence ID" value="MBF7114172.1"/>
    <property type="molecule type" value="Genomic_DNA"/>
</dbReference>
<evidence type="ECO:0000256" key="2">
    <source>
        <dbReference type="ARBA" id="ARBA00022448"/>
    </source>
</evidence>
<keyword evidence="2" id="KW-0813">Transport</keyword>
<feature type="transmembrane region" description="Helical" evidence="7">
    <location>
        <begin position="75"/>
        <end position="92"/>
    </location>
</feature>
<dbReference type="SUPFAM" id="SSF103473">
    <property type="entry name" value="MFS general substrate transporter"/>
    <property type="match status" value="1"/>
</dbReference>
<dbReference type="PANTHER" id="PTHR42718:SF46">
    <property type="entry name" value="BLR6921 PROTEIN"/>
    <property type="match status" value="1"/>
</dbReference>
<organism evidence="9 10">
    <name type="scientific">Pediococcus pentosaceus</name>
    <dbReference type="NCBI Taxonomy" id="1255"/>
    <lineage>
        <taxon>Bacteria</taxon>
        <taxon>Bacillati</taxon>
        <taxon>Bacillota</taxon>
        <taxon>Bacilli</taxon>
        <taxon>Lactobacillales</taxon>
        <taxon>Lactobacillaceae</taxon>
        <taxon>Pediococcus</taxon>
    </lineage>
</organism>
<feature type="transmembrane region" description="Helical" evidence="7">
    <location>
        <begin position="195"/>
        <end position="212"/>
    </location>
</feature>
<feature type="transmembrane region" description="Helical" evidence="7">
    <location>
        <begin position="419"/>
        <end position="438"/>
    </location>
</feature>
<gene>
    <name evidence="9" type="ORF">ITQ90_01275</name>
</gene>
<feature type="transmembrane region" description="Helical" evidence="7">
    <location>
        <begin position="320"/>
        <end position="342"/>
    </location>
</feature>